<protein>
    <submittedName>
        <fullName evidence="2">Uncharacterized protein</fullName>
    </submittedName>
</protein>
<reference evidence="2" key="1">
    <citation type="submission" date="2020-08" db="EMBL/GenBank/DDBJ databases">
        <title>Plant Genome Project.</title>
        <authorList>
            <person name="Zhang R.-G."/>
        </authorList>
    </citation>
    <scope>NUCLEOTIDE SEQUENCE</scope>
    <source>
        <strain evidence="2">WSP0</strain>
        <tissue evidence="2">Leaf</tissue>
    </source>
</reference>
<keyword evidence="3" id="KW-1185">Reference proteome</keyword>
<name>A0AAV6HZX4_9ERIC</name>
<feature type="compositionally biased region" description="Acidic residues" evidence="1">
    <location>
        <begin position="42"/>
        <end position="52"/>
    </location>
</feature>
<feature type="compositionally biased region" description="Polar residues" evidence="1">
    <location>
        <begin position="71"/>
        <end position="82"/>
    </location>
</feature>
<evidence type="ECO:0000313" key="2">
    <source>
        <dbReference type="EMBL" id="KAG5521963.1"/>
    </source>
</evidence>
<dbReference type="Proteomes" id="UP000823749">
    <property type="component" value="Chromosome 12"/>
</dbReference>
<sequence>MSTPRDHSASSSQHNVVSTVVSSIVSTLPPKPSIGPTLGDNINEDVDGEEDKDGGNDSNEFASVLDDMDVDSSQSCVTMVED</sequence>
<evidence type="ECO:0000313" key="3">
    <source>
        <dbReference type="Proteomes" id="UP000823749"/>
    </source>
</evidence>
<feature type="region of interest" description="Disordered" evidence="1">
    <location>
        <begin position="1"/>
        <end position="82"/>
    </location>
</feature>
<proteinExistence type="predicted"/>
<feature type="compositionally biased region" description="Low complexity" evidence="1">
    <location>
        <begin position="16"/>
        <end position="27"/>
    </location>
</feature>
<organism evidence="2 3">
    <name type="scientific">Rhododendron griersonianum</name>
    <dbReference type="NCBI Taxonomy" id="479676"/>
    <lineage>
        <taxon>Eukaryota</taxon>
        <taxon>Viridiplantae</taxon>
        <taxon>Streptophyta</taxon>
        <taxon>Embryophyta</taxon>
        <taxon>Tracheophyta</taxon>
        <taxon>Spermatophyta</taxon>
        <taxon>Magnoliopsida</taxon>
        <taxon>eudicotyledons</taxon>
        <taxon>Gunneridae</taxon>
        <taxon>Pentapetalae</taxon>
        <taxon>asterids</taxon>
        <taxon>Ericales</taxon>
        <taxon>Ericaceae</taxon>
        <taxon>Ericoideae</taxon>
        <taxon>Rhodoreae</taxon>
        <taxon>Rhododendron</taxon>
    </lineage>
</organism>
<dbReference type="AlphaFoldDB" id="A0AAV6HZX4"/>
<comment type="caution">
    <text evidence="2">The sequence shown here is derived from an EMBL/GenBank/DDBJ whole genome shotgun (WGS) entry which is preliminary data.</text>
</comment>
<gene>
    <name evidence="2" type="ORF">RHGRI_034248</name>
</gene>
<accession>A0AAV6HZX4</accession>
<evidence type="ECO:0000256" key="1">
    <source>
        <dbReference type="SAM" id="MobiDB-lite"/>
    </source>
</evidence>
<dbReference type="EMBL" id="JACTNZ010000012">
    <property type="protein sequence ID" value="KAG5521963.1"/>
    <property type="molecule type" value="Genomic_DNA"/>
</dbReference>